<evidence type="ECO:0000313" key="5">
    <source>
        <dbReference type="Proteomes" id="UP001157126"/>
    </source>
</evidence>
<protein>
    <submittedName>
        <fullName evidence="4">Amino acid ABC transporter, substrate binding protein</fullName>
    </submittedName>
</protein>
<evidence type="ECO:0000256" key="2">
    <source>
        <dbReference type="SAM" id="SignalP"/>
    </source>
</evidence>
<dbReference type="Gene3D" id="3.40.190.120">
    <property type="entry name" value="Osmoprotection protein (prox), domain 2"/>
    <property type="match status" value="1"/>
</dbReference>
<feature type="domain" description="ABC-type glycine betaine transport system substrate-binding" evidence="3">
    <location>
        <begin position="53"/>
        <end position="312"/>
    </location>
</feature>
<reference evidence="5" key="1">
    <citation type="journal article" date="2019" name="Int. J. Syst. Evol. Microbiol.">
        <title>The Global Catalogue of Microorganisms (GCM) 10K type strain sequencing project: providing services to taxonomists for standard genome sequencing and annotation.</title>
        <authorList>
            <consortium name="The Broad Institute Genomics Platform"/>
            <consortium name="The Broad Institute Genome Sequencing Center for Infectious Disease"/>
            <person name="Wu L."/>
            <person name="Ma J."/>
        </authorList>
    </citation>
    <scope>NUCLEOTIDE SEQUENCE [LARGE SCALE GENOMIC DNA]</scope>
    <source>
        <strain evidence="5">NBRC 113072</strain>
    </source>
</reference>
<dbReference type="SUPFAM" id="SSF53850">
    <property type="entry name" value="Periplasmic binding protein-like II"/>
    <property type="match status" value="1"/>
</dbReference>
<organism evidence="4 5">
    <name type="scientific">Mobilicoccus caccae</name>
    <dbReference type="NCBI Taxonomy" id="1859295"/>
    <lineage>
        <taxon>Bacteria</taxon>
        <taxon>Bacillati</taxon>
        <taxon>Actinomycetota</taxon>
        <taxon>Actinomycetes</taxon>
        <taxon>Micrococcales</taxon>
        <taxon>Dermatophilaceae</taxon>
        <taxon>Mobilicoccus</taxon>
    </lineage>
</organism>
<comment type="caution">
    <text evidence="4">The sequence shown here is derived from an EMBL/GenBank/DDBJ whole genome shotgun (WGS) entry which is preliminary data.</text>
</comment>
<dbReference type="InterPro" id="IPR007210">
    <property type="entry name" value="ABC_Gly_betaine_transp_sub-bd"/>
</dbReference>
<dbReference type="Gene3D" id="3.40.190.10">
    <property type="entry name" value="Periplasmic binding protein-like II"/>
    <property type="match status" value="1"/>
</dbReference>
<feature type="region of interest" description="Disordered" evidence="1">
    <location>
        <begin position="32"/>
        <end position="51"/>
    </location>
</feature>
<dbReference type="EMBL" id="BSUO01000001">
    <property type="protein sequence ID" value="GMA41169.1"/>
    <property type="molecule type" value="Genomic_DNA"/>
</dbReference>
<gene>
    <name evidence="4" type="ORF">GCM10025883_32140</name>
</gene>
<keyword evidence="2" id="KW-0732">Signal</keyword>
<feature type="compositionally biased region" description="Low complexity" evidence="1">
    <location>
        <begin position="39"/>
        <end position="51"/>
    </location>
</feature>
<evidence type="ECO:0000313" key="4">
    <source>
        <dbReference type="EMBL" id="GMA41169.1"/>
    </source>
</evidence>
<sequence length="317" mass="33211">MTTTSSTRTATRRRLGAAVALVATMTAAACGGGSDPLAEEPAPGASGSAAGGTVTVGSADFSESKLLAHVYTTALKAQGIQVAQPRLGIGAREAYIKGMTDGSINVIPEYTGALASYYDQEYAGTDPNEVYEHLKSVLPAELTVLRPSAAENKDSITVTRQTAEQQSLRTVSDLATKAGELTLGAPPEFKARRQGIPGLKSVYAVEFGQVRELGGQALIQALVNGQVDAANVFTTDPAYVQHELVALEDDKGLFGSQNVVPLVSKEVAQNSAVTETLDRVSDALTTQDLQEMLTKVDVERQDPAAVAQEFVTAKQLG</sequence>
<keyword evidence="5" id="KW-1185">Reference proteome</keyword>
<dbReference type="CDD" id="cd13606">
    <property type="entry name" value="PBP2_ProX_like"/>
    <property type="match status" value="1"/>
</dbReference>
<dbReference type="Proteomes" id="UP001157126">
    <property type="component" value="Unassembled WGS sequence"/>
</dbReference>
<evidence type="ECO:0000256" key="1">
    <source>
        <dbReference type="SAM" id="MobiDB-lite"/>
    </source>
</evidence>
<proteinExistence type="predicted"/>
<feature type="chain" id="PRO_5046263176" evidence="2">
    <location>
        <begin position="30"/>
        <end position="317"/>
    </location>
</feature>
<feature type="signal peptide" evidence="2">
    <location>
        <begin position="1"/>
        <end position="29"/>
    </location>
</feature>
<dbReference type="RefSeq" id="WP_284304743.1">
    <property type="nucleotide sequence ID" value="NZ_BSUO01000001.1"/>
</dbReference>
<dbReference type="Pfam" id="PF04069">
    <property type="entry name" value="OpuAC"/>
    <property type="match status" value="1"/>
</dbReference>
<accession>A0ABQ6IT98</accession>
<name>A0ABQ6IT98_9MICO</name>
<evidence type="ECO:0000259" key="3">
    <source>
        <dbReference type="Pfam" id="PF04069"/>
    </source>
</evidence>